<keyword evidence="4 8" id="KW-1133">Transmembrane helix</keyword>
<evidence type="ECO:0000256" key="5">
    <source>
        <dbReference type="ARBA" id="ARBA00023043"/>
    </source>
</evidence>
<dbReference type="InterPro" id="IPR002110">
    <property type="entry name" value="Ankyrin_rpt"/>
</dbReference>
<dbReference type="PROSITE" id="PS50297">
    <property type="entry name" value="ANK_REP_REGION"/>
    <property type="match status" value="5"/>
</dbReference>
<evidence type="ECO:0000256" key="1">
    <source>
        <dbReference type="ARBA" id="ARBA00004141"/>
    </source>
</evidence>
<comment type="caution">
    <text evidence="10">The sequence shown here is derived from an EMBL/GenBank/DDBJ whole genome shotgun (WGS) entry which is preliminary data.</text>
</comment>
<name>A0A7J6GH37_CANSA</name>
<dbReference type="PROSITE" id="PS50088">
    <property type="entry name" value="ANK_REPEAT"/>
    <property type="match status" value="5"/>
</dbReference>
<feature type="transmembrane region" description="Helical" evidence="8">
    <location>
        <begin position="712"/>
        <end position="729"/>
    </location>
</feature>
<feature type="domain" description="PGG" evidence="9">
    <location>
        <begin position="705"/>
        <end position="818"/>
    </location>
</feature>
<dbReference type="PANTHER" id="PTHR24186">
    <property type="entry name" value="PROTEIN PHOSPHATASE 1 REGULATORY SUBUNIT"/>
    <property type="match status" value="1"/>
</dbReference>
<evidence type="ECO:0000259" key="9">
    <source>
        <dbReference type="Pfam" id="PF13962"/>
    </source>
</evidence>
<dbReference type="InterPro" id="IPR036770">
    <property type="entry name" value="Ankyrin_rpt-contain_sf"/>
</dbReference>
<evidence type="ECO:0000256" key="3">
    <source>
        <dbReference type="ARBA" id="ARBA00022737"/>
    </source>
</evidence>
<reference evidence="10 11" key="1">
    <citation type="journal article" date="2020" name="bioRxiv">
        <title>Sequence and annotation of 42 cannabis genomes reveals extensive copy number variation in cannabinoid synthesis and pathogen resistance genes.</title>
        <authorList>
            <person name="Mckernan K.J."/>
            <person name="Helbert Y."/>
            <person name="Kane L.T."/>
            <person name="Ebling H."/>
            <person name="Zhang L."/>
            <person name="Liu B."/>
            <person name="Eaton Z."/>
            <person name="Mclaughlin S."/>
            <person name="Kingan S."/>
            <person name="Baybayan P."/>
            <person name="Concepcion G."/>
            <person name="Jordan M."/>
            <person name="Riva A."/>
            <person name="Barbazuk W."/>
            <person name="Harkins T."/>
        </authorList>
    </citation>
    <scope>NUCLEOTIDE SEQUENCE [LARGE SCALE GENOMIC DNA]</scope>
    <source>
        <strain evidence="11">cv. Jamaican Lion 4</strain>
        <tissue evidence="10">Leaf</tissue>
    </source>
</reference>
<feature type="transmembrane region" description="Helical" evidence="8">
    <location>
        <begin position="762"/>
        <end position="784"/>
    </location>
</feature>
<dbReference type="PANTHER" id="PTHR24186:SF37">
    <property type="entry name" value="PGG DOMAIN-CONTAINING PROTEIN"/>
    <property type="match status" value="1"/>
</dbReference>
<comment type="subcellular location">
    <subcellularLocation>
        <location evidence="1">Membrane</location>
        <topology evidence="1">Multi-pass membrane protein</topology>
    </subcellularLocation>
</comment>
<sequence>MERMFSLLYEAAHEGNVVTLRELLQQDRLILDRLIFINNNNNFSETPLHVAAMLGHVDFVKEIIIRKPELAKELDMWGSSPLHVASAKGHLETIKVLLSNDIDHEVLCYAWDREGRNPLHLAAMRGKIDVLRELLRVAPKAGQVNLAGRSENILHVCVKYNQFEVLKFMVNVMDDYHFLNAKDDYGMNILHLAVALKQIEIIKYLVTNTRIEVNDVNANKFTPLDILAQSQRSEKDFDISECLRSVGASRTIDPPLPTHRPNQVINNIKVHHVNRKEKFQEEKVRKPENWLTRKRESLMVVASLIATMAFQAGTNPPGGLWQDDNSSTPVSNVTIADSPSNHHFAGESIMGYYKNKTFLYHSYLYSNTVGFVGSLSIILLLVTGLPFCRKFFMWILTVILWVTITAMTITYVIAICVVAPNNNMNIVVRVVLILIISWGGVMIVIALLHTIRLAIILFKWLLNVFMARRKKFILTNWDSSISSLLYRAAREGKVAALRELLQQDTLILDRPFIINNNSFSETPLHVAAMLGHVDFVKEIISHKPELAKELDMWHSTPLHLAVANDHPETFEAMKLLVDVIDDYQFVNAKDNYGMTVLHLAVANKQIETVKYLLTNTKIEVNAVNSNMFTALDILAQSQRSEKDFDIVESLRSYGASRTIDQPLHVKRPIIQAAKASLKIPHDHVHQIRKNQEDNSKGTSNPEYYWLAKKRESLMIVASLIATMAFQAGISPPGGLWEDNGSENIPHSAGESIISYYGNIYPYHAYLVTNTIGFAGSLSIILLLVTGLPFCRKFLMWILTIILWVTVTAMTITYLIAIAVAAPRHDFHSTPCHVITILLISWGIVMHVIVLLQAIHIFIKLFKWLRNLIIKRMSRRKQNNAKDTPFHVSAMLGHVDFVKELLNHKPELAKELDMWRCTPLHLAVANDHLETIKLLLSVVDCELLCTTWDEEGRNPLPLVAMRWRIDVLRELLKVAPKASEVGLKGQSGTILHVCVRHNDQLEAMKLLMDVIDDYQFVNAKDDYGMTSLHLAVTNKQIEKLILILFFLFYCITILISIFLCSFLLQFESLTSFVLLLFIHTVKFLLTNTKIEVDAVNANMYTALDILAQCQRSEKDFNIVESLRSYGASRTIDQPVPMKRPVIRDAIASHEIRRDHVHKIQKIQEDNNKETKNPENWLARKRESLMIVSSLIATMAFKAGISPQGGESIISYYPSKSYYHIYLISNRVGFVGSLSIILLLVTGLPFCRKFLMWILTMILWVTISAMTITYLVAILVAAPHNDVLTIPYNVSTCLVIGWVGVMLELLNHKPELAKELDMWRCMPLHLAVANDHLETVKLLLSVVDCEFLCTTWDEEGRNPLHLAAMRGELIKVAPEAGQVGLKGQSGTLLHVCVRNNQLEAIKLLVDVIDDYQFVNSTLSMQTCSLQWTS</sequence>
<feature type="domain" description="PGG" evidence="9">
    <location>
        <begin position="1174"/>
        <end position="1273"/>
    </location>
</feature>
<feature type="repeat" description="ANK" evidence="7">
    <location>
        <begin position="114"/>
        <end position="136"/>
    </location>
</feature>
<evidence type="ECO:0000256" key="4">
    <source>
        <dbReference type="ARBA" id="ARBA00022989"/>
    </source>
</evidence>
<feature type="domain" description="PGG" evidence="9">
    <location>
        <begin position="289"/>
        <end position="418"/>
    </location>
</feature>
<keyword evidence="3" id="KW-0677">Repeat</keyword>
<feature type="repeat" description="ANK" evidence="7">
    <location>
        <begin position="77"/>
        <end position="103"/>
    </location>
</feature>
<dbReference type="SUPFAM" id="SSF48403">
    <property type="entry name" value="Ankyrin repeat"/>
    <property type="match status" value="4"/>
</dbReference>
<feature type="transmembrane region" description="Helical" evidence="8">
    <location>
        <begin position="391"/>
        <end position="419"/>
    </location>
</feature>
<organism evidence="10 11">
    <name type="scientific">Cannabis sativa</name>
    <name type="common">Hemp</name>
    <name type="synonym">Marijuana</name>
    <dbReference type="NCBI Taxonomy" id="3483"/>
    <lineage>
        <taxon>Eukaryota</taxon>
        <taxon>Viridiplantae</taxon>
        <taxon>Streptophyta</taxon>
        <taxon>Embryophyta</taxon>
        <taxon>Tracheophyta</taxon>
        <taxon>Spermatophyta</taxon>
        <taxon>Magnoliopsida</taxon>
        <taxon>eudicotyledons</taxon>
        <taxon>Gunneridae</taxon>
        <taxon>Pentapetalae</taxon>
        <taxon>rosids</taxon>
        <taxon>fabids</taxon>
        <taxon>Rosales</taxon>
        <taxon>Cannabaceae</taxon>
        <taxon>Cannabis</taxon>
    </lineage>
</organism>
<keyword evidence="2 8" id="KW-0812">Transmembrane</keyword>
<feature type="transmembrane region" description="Helical" evidence="8">
    <location>
        <begin position="796"/>
        <end position="821"/>
    </location>
</feature>
<feature type="repeat" description="ANK" evidence="7">
    <location>
        <begin position="917"/>
        <end position="936"/>
    </location>
</feature>
<dbReference type="EMBL" id="JAATIQ010000103">
    <property type="protein sequence ID" value="KAF4382214.1"/>
    <property type="molecule type" value="Genomic_DNA"/>
</dbReference>
<gene>
    <name evidence="10" type="ORF">G4B88_011543</name>
</gene>
<feature type="transmembrane region" description="Helical" evidence="8">
    <location>
        <begin position="1251"/>
        <end position="1278"/>
    </location>
</feature>
<accession>A0A7J6GH37</accession>
<dbReference type="Pfam" id="PF13962">
    <property type="entry name" value="PGG"/>
    <property type="match status" value="3"/>
</dbReference>
<evidence type="ECO:0000313" key="10">
    <source>
        <dbReference type="EMBL" id="KAF4382214.1"/>
    </source>
</evidence>
<evidence type="ECO:0000256" key="6">
    <source>
        <dbReference type="ARBA" id="ARBA00023136"/>
    </source>
</evidence>
<feature type="transmembrane region" description="Helical" evidence="8">
    <location>
        <begin position="1039"/>
        <end position="1063"/>
    </location>
</feature>
<evidence type="ECO:0000256" key="2">
    <source>
        <dbReference type="ARBA" id="ARBA00022692"/>
    </source>
</evidence>
<feature type="transmembrane region" description="Helical" evidence="8">
    <location>
        <begin position="1219"/>
        <end position="1239"/>
    </location>
</feature>
<evidence type="ECO:0000256" key="7">
    <source>
        <dbReference type="PROSITE-ProRule" id="PRU00023"/>
    </source>
</evidence>
<dbReference type="Gene3D" id="1.25.40.20">
    <property type="entry name" value="Ankyrin repeat-containing domain"/>
    <property type="match status" value="4"/>
</dbReference>
<keyword evidence="11" id="KW-1185">Reference proteome</keyword>
<protein>
    <recommendedName>
        <fullName evidence="9">PGG domain-containing protein</fullName>
    </recommendedName>
</protein>
<keyword evidence="5 7" id="KW-0040">ANK repeat</keyword>
<feature type="transmembrane region" description="Helical" evidence="8">
    <location>
        <begin position="1069"/>
        <end position="1084"/>
    </location>
</feature>
<proteinExistence type="predicted"/>
<dbReference type="InterPro" id="IPR026961">
    <property type="entry name" value="PGG_dom"/>
</dbReference>
<feature type="transmembrane region" description="Helical" evidence="8">
    <location>
        <begin position="1284"/>
        <end position="1304"/>
    </location>
</feature>
<dbReference type="Pfam" id="PF00023">
    <property type="entry name" value="Ank"/>
    <property type="match status" value="2"/>
</dbReference>
<feature type="transmembrane region" description="Helical" evidence="8">
    <location>
        <begin position="833"/>
        <end position="861"/>
    </location>
</feature>
<feature type="repeat" description="ANK" evidence="7">
    <location>
        <begin position="519"/>
        <end position="542"/>
    </location>
</feature>
<feature type="transmembrane region" description="Helical" evidence="8">
    <location>
        <begin position="426"/>
        <end position="445"/>
    </location>
</feature>
<dbReference type="SMART" id="SM00248">
    <property type="entry name" value="ANK"/>
    <property type="match status" value="20"/>
</dbReference>
<dbReference type="Pfam" id="PF12796">
    <property type="entry name" value="Ank_2"/>
    <property type="match status" value="5"/>
</dbReference>
<evidence type="ECO:0000256" key="8">
    <source>
        <dbReference type="SAM" id="Phobius"/>
    </source>
</evidence>
<keyword evidence="6 8" id="KW-0472">Membrane</keyword>
<feature type="repeat" description="ANK" evidence="7">
    <location>
        <begin position="592"/>
        <end position="625"/>
    </location>
</feature>
<dbReference type="Proteomes" id="UP000583929">
    <property type="component" value="Unassembled WGS sequence"/>
</dbReference>
<evidence type="ECO:0000313" key="11">
    <source>
        <dbReference type="Proteomes" id="UP000583929"/>
    </source>
</evidence>
<dbReference type="GO" id="GO:0005886">
    <property type="term" value="C:plasma membrane"/>
    <property type="evidence" value="ECO:0007669"/>
    <property type="project" value="TreeGrafter"/>
</dbReference>
<feature type="transmembrane region" description="Helical" evidence="8">
    <location>
        <begin position="363"/>
        <end position="385"/>
    </location>
</feature>